<reference evidence="1 2" key="1">
    <citation type="journal article" date="2011" name="J. Bacteriol.">
        <title>Complete genome sequences of two hemotropic Mycoplasmas, Mycoplasma haemofelis strain Ohio2 and Mycoplasma suis strain Illinois.</title>
        <authorList>
            <person name="Messick J.B."/>
            <person name="Santos A.P."/>
            <person name="Guimaraes A.M."/>
        </authorList>
    </citation>
    <scope>NUCLEOTIDE SEQUENCE [LARGE SCALE GENOMIC DNA]</scope>
    <source>
        <strain evidence="1 2">Ohio2</strain>
    </source>
</reference>
<dbReference type="BioCyc" id="MHAE859194:G1GR7-1442-MONOMER"/>
<reference key="2">
    <citation type="submission" date="2011-05" db="EMBL/GenBank/DDBJ databases">
        <title>The Genome of Mycoplasma haemofelis Strain Ohio2, a pathogenic hemoplasma of the cat.</title>
        <authorList>
            <person name="Santos A.P."/>
            <person name="Guimaraes A.M.S."/>
            <person name="SanMiguel P.J."/>
            <person name="Martin S.W."/>
            <person name="Messick J.B."/>
        </authorList>
    </citation>
    <scope>NUCLEOTIDE SEQUENCE</scope>
    <source>
        <strain>Ohio2</strain>
    </source>
</reference>
<dbReference type="AlphaFoldDB" id="F6FGX2"/>
<evidence type="ECO:0000313" key="2">
    <source>
        <dbReference type="Proteomes" id="UP000007952"/>
    </source>
</evidence>
<evidence type="ECO:0000313" key="1">
    <source>
        <dbReference type="EMBL" id="AEG73681.1"/>
    </source>
</evidence>
<protein>
    <submittedName>
        <fullName evidence="1">Uncharacterized protein</fullName>
    </submittedName>
</protein>
<gene>
    <name evidence="1" type="ordered locus">MHF_1447</name>
</gene>
<proteinExistence type="predicted"/>
<name>F6FGX2_MYCHI</name>
<dbReference type="EMBL" id="CP002808">
    <property type="protein sequence ID" value="AEG73681.1"/>
    <property type="molecule type" value="Genomic_DNA"/>
</dbReference>
<sequence length="207" mass="23373">MASKLLMTSGGIALSGATGLGIWKLSGSDPIETFRDRLKSEFKDTKWKVLDSKSAPEWVDIKEIYDLLSSQKIKKGESNLTSSELPDWCIGTLNKSYSEDSWESVKRYCLINTNSILQELGDKAIPVSDGHDSEWLEAWKLYDKEKANNVNLQIEDSEIKDVNSDENKGKVAMKKWCEVVYKKLMYKSGSVSDFSLAAKWCIKVVKQ</sequence>
<dbReference type="Proteomes" id="UP000007952">
    <property type="component" value="Chromosome"/>
</dbReference>
<accession>F6FGX2</accession>
<dbReference type="STRING" id="859194.MHF_1447"/>
<dbReference type="HOGENOM" id="CLU_098620_4_0_14"/>
<organism evidence="1 2">
    <name type="scientific">Mycoplasma haemofelis (strain Ohio2)</name>
    <dbReference type="NCBI Taxonomy" id="859194"/>
    <lineage>
        <taxon>Bacteria</taxon>
        <taxon>Bacillati</taxon>
        <taxon>Mycoplasmatota</taxon>
        <taxon>Mollicutes</taxon>
        <taxon>Mycoplasmataceae</taxon>
        <taxon>Mycoplasma</taxon>
    </lineage>
</organism>
<dbReference type="KEGG" id="mhf:MHF_1447"/>